<dbReference type="Proteomes" id="UP000318825">
    <property type="component" value="Unassembled WGS sequence"/>
</dbReference>
<feature type="region of interest" description="Disordered" evidence="1">
    <location>
        <begin position="138"/>
        <end position="240"/>
    </location>
</feature>
<sequence>MRNTEQNGWDVLGAAATLLRGARLATVAAGLAVVLSAGMAHAQDDDNTFEEGIIKKVMRGLGATSMENSDIEYRERSPLVIPPSTQLPPPGSGLAATETSDPNWPKDPDVQRRREAAAARKDRTLLLPWENGQSILPSKLAKGSAAAKRAETNQGSDEGSSINNPSLSPSKLGFVGKLSNLFGGNKTETAPFKGEPEREKLTQPPVGYQTPSPNFAYGTGPKEALGNTYTDVNTGKERTY</sequence>
<dbReference type="RefSeq" id="WP_141382268.1">
    <property type="nucleotide sequence ID" value="NZ_BJNF01000010.1"/>
</dbReference>
<evidence type="ECO:0000313" key="3">
    <source>
        <dbReference type="EMBL" id="GEC14542.1"/>
    </source>
</evidence>
<evidence type="ECO:0000313" key="4">
    <source>
        <dbReference type="Proteomes" id="UP000318825"/>
    </source>
</evidence>
<reference evidence="3 4" key="1">
    <citation type="submission" date="2019-06" db="EMBL/GenBank/DDBJ databases">
        <title>Whole genome shotgun sequence of Nitrobacter winogradskyi NBRC 14297.</title>
        <authorList>
            <person name="Hosoyama A."/>
            <person name="Uohara A."/>
            <person name="Ohji S."/>
            <person name="Ichikawa N."/>
        </authorList>
    </citation>
    <scope>NUCLEOTIDE SEQUENCE [LARGE SCALE GENOMIC DNA]</scope>
    <source>
        <strain evidence="3 4">NBRC 14297</strain>
    </source>
</reference>
<feature type="region of interest" description="Disordered" evidence="1">
    <location>
        <begin position="73"/>
        <end position="119"/>
    </location>
</feature>
<dbReference type="AlphaFoldDB" id="A0A4Y3W677"/>
<keyword evidence="2" id="KW-0732">Signal</keyword>
<feature type="chain" id="PRO_5021354444" evidence="2">
    <location>
        <begin position="43"/>
        <end position="240"/>
    </location>
</feature>
<feature type="compositionally biased region" description="Polar residues" evidence="1">
    <location>
        <begin position="152"/>
        <end position="169"/>
    </location>
</feature>
<feature type="signal peptide" evidence="2">
    <location>
        <begin position="1"/>
        <end position="42"/>
    </location>
</feature>
<protein>
    <submittedName>
        <fullName evidence="3">Uncharacterized protein</fullName>
    </submittedName>
</protein>
<evidence type="ECO:0000256" key="2">
    <source>
        <dbReference type="SAM" id="SignalP"/>
    </source>
</evidence>
<dbReference type="OrthoDB" id="8018783at2"/>
<accession>A0A4Y3W677</accession>
<name>A0A4Y3W677_NITWI</name>
<organism evidence="3 4">
    <name type="scientific">Nitrobacter winogradskyi</name>
    <name type="common">Nitrobacter agilis</name>
    <dbReference type="NCBI Taxonomy" id="913"/>
    <lineage>
        <taxon>Bacteria</taxon>
        <taxon>Pseudomonadati</taxon>
        <taxon>Pseudomonadota</taxon>
        <taxon>Alphaproteobacteria</taxon>
        <taxon>Hyphomicrobiales</taxon>
        <taxon>Nitrobacteraceae</taxon>
        <taxon>Nitrobacter</taxon>
    </lineage>
</organism>
<comment type="caution">
    <text evidence="3">The sequence shown here is derived from an EMBL/GenBank/DDBJ whole genome shotgun (WGS) entry which is preliminary data.</text>
</comment>
<proteinExistence type="predicted"/>
<evidence type="ECO:0000256" key="1">
    <source>
        <dbReference type="SAM" id="MobiDB-lite"/>
    </source>
</evidence>
<feature type="compositionally biased region" description="Basic and acidic residues" evidence="1">
    <location>
        <begin position="104"/>
        <end position="119"/>
    </location>
</feature>
<dbReference type="EMBL" id="BJNF01000010">
    <property type="protein sequence ID" value="GEC14542.1"/>
    <property type="molecule type" value="Genomic_DNA"/>
</dbReference>
<gene>
    <name evidence="3" type="ORF">NWI01_04340</name>
</gene>